<evidence type="ECO:0000256" key="1">
    <source>
        <dbReference type="ARBA" id="ARBA00006215"/>
    </source>
</evidence>
<evidence type="ECO:0000313" key="6">
    <source>
        <dbReference type="Proteomes" id="UP000008672"/>
    </source>
</evidence>
<dbReference type="GeneTree" id="ENSGT00530000063821"/>
<dbReference type="EMBL" id="AFYH01096945">
    <property type="status" value="NOT_ANNOTATED_CDS"/>
    <property type="molecule type" value="Genomic_DNA"/>
</dbReference>
<reference evidence="6" key="1">
    <citation type="submission" date="2011-08" db="EMBL/GenBank/DDBJ databases">
        <title>The draft genome of Latimeria chalumnae.</title>
        <authorList>
            <person name="Di Palma F."/>
            <person name="Alfoldi J."/>
            <person name="Johnson J."/>
            <person name="Berlin A."/>
            <person name="Gnerre S."/>
            <person name="Jaffe D."/>
            <person name="MacCallum I."/>
            <person name="Young S."/>
            <person name="Walker B.J."/>
            <person name="Lander E."/>
            <person name="Lindblad-Toh K."/>
        </authorList>
    </citation>
    <scope>NUCLEOTIDE SEQUENCE [LARGE SCALE GENOMIC DNA]</scope>
    <source>
        <strain evidence="6">Wild caught</strain>
    </source>
</reference>
<dbReference type="STRING" id="7897.ENSLACP00000023465"/>
<dbReference type="EMBL" id="AFYH01096944">
    <property type="status" value="NOT_ANNOTATED_CDS"/>
    <property type="molecule type" value="Genomic_DNA"/>
</dbReference>
<feature type="compositionally biased region" description="Basic residues" evidence="3">
    <location>
        <begin position="182"/>
        <end position="194"/>
    </location>
</feature>
<dbReference type="GO" id="GO:0120212">
    <property type="term" value="C:sperm head-tail coupling apparatus"/>
    <property type="evidence" value="ECO:0007669"/>
    <property type="project" value="InterPro"/>
</dbReference>
<dbReference type="Proteomes" id="UP000008672">
    <property type="component" value="Unassembled WGS sequence"/>
</dbReference>
<dbReference type="Ensembl" id="ENSLACT00000026545.1">
    <property type="protein sequence ID" value="ENSLACP00000023465.1"/>
    <property type="gene ID" value="ENSLACG00000022591.1"/>
</dbReference>
<feature type="domain" description="Spermatogenesis-associated protein 6 N-terminal" evidence="4">
    <location>
        <begin position="10"/>
        <end position="148"/>
    </location>
</feature>
<reference evidence="5" key="3">
    <citation type="submission" date="2025-09" db="UniProtKB">
        <authorList>
            <consortium name="Ensembl"/>
        </authorList>
    </citation>
    <scope>IDENTIFICATION</scope>
</reference>
<feature type="compositionally biased region" description="Low complexity" evidence="3">
    <location>
        <begin position="260"/>
        <end position="273"/>
    </location>
</feature>
<comment type="similarity">
    <text evidence="1">Belongs to the SPATA6 family.</text>
</comment>
<dbReference type="Bgee" id="ENSLACG00000022591">
    <property type="expression patterns" value="Expressed in mesonephros and 2 other cell types or tissues"/>
</dbReference>
<keyword evidence="2" id="KW-0597">Phosphoprotein</keyword>
<feature type="region of interest" description="Disordered" evidence="3">
    <location>
        <begin position="253"/>
        <end position="306"/>
    </location>
</feature>
<dbReference type="GeneID" id="102363319"/>
<sequence>MPRKVLKVVVELHIHAVTCPGVFLADKDDVYLSICILDQYRKTACLSPIFPLLIHEKMTFEKVFPSAVDPAAVAELLESKTAKLELIQLLPPVGEVLAYHEENTRDFLFPEPKLTPTYPGVDREVLMNRLPIFHGIAPKLEFSTRTTIKDFMPRMGKGLHEHSSRKANGVILQRATSESPKKVKASPTKKKKSKGHENPPRSSQSRSSSPLIRRHMCELTEDNQEWLAQLNLGTSEMKPELDTRPPFVVKHVDNSEKMGSPNSPRSSPKSSRSTQRKPRSGSSSPKLQLNKDLAENCRSKNHPRRVVKKHHHLNILEDEQSSVDSVDFNYSLGFRQSPDDLLNSSPLSSPLNRLSPALNCSDLPQRLSTDLNSSWEQIQERVCSLLTTHNARQRLSFGATASEIDDVLVRRSVSRNSVCSSSLERRCY</sequence>
<dbReference type="InterPro" id="IPR042769">
    <property type="entry name" value="SPATA6_fam"/>
</dbReference>
<protein>
    <submittedName>
        <fullName evidence="5">Spermatosis associated 6 like</fullName>
    </submittedName>
</protein>
<dbReference type="InterPro" id="IPR032732">
    <property type="entry name" value="SPATA6_N"/>
</dbReference>
<evidence type="ECO:0000313" key="5">
    <source>
        <dbReference type="Ensembl" id="ENSLACP00000023465.1"/>
    </source>
</evidence>
<accession>M3XL59</accession>
<dbReference type="EMBL" id="AFYH01096943">
    <property type="status" value="NOT_ANNOTATED_CDS"/>
    <property type="molecule type" value="Genomic_DNA"/>
</dbReference>
<reference evidence="5" key="2">
    <citation type="submission" date="2025-08" db="UniProtKB">
        <authorList>
            <consortium name="Ensembl"/>
        </authorList>
    </citation>
    <scope>IDENTIFICATION</scope>
</reference>
<dbReference type="HOGENOM" id="CLU_038272_2_0_1"/>
<dbReference type="EMBL" id="AFYH01096939">
    <property type="status" value="NOT_ANNOTATED_CDS"/>
    <property type="molecule type" value="Genomic_DNA"/>
</dbReference>
<dbReference type="InParanoid" id="M3XL59"/>
<evidence type="ECO:0000256" key="2">
    <source>
        <dbReference type="ARBA" id="ARBA00022553"/>
    </source>
</evidence>
<name>M3XL59_LATCH</name>
<dbReference type="EMBL" id="AFYH01096941">
    <property type="status" value="NOT_ANNOTATED_CDS"/>
    <property type="molecule type" value="Genomic_DNA"/>
</dbReference>
<feature type="compositionally biased region" description="Basic and acidic residues" evidence="3">
    <location>
        <begin position="155"/>
        <end position="164"/>
    </location>
</feature>
<proteinExistence type="inferred from homology"/>
<evidence type="ECO:0000259" key="4">
    <source>
        <dbReference type="Pfam" id="PF14909"/>
    </source>
</evidence>
<dbReference type="PANTHER" id="PTHR16435:SF5">
    <property type="entry name" value="SPERMATOGENESIS ASSOCIATED 6-LIKE PROTEIN"/>
    <property type="match status" value="1"/>
</dbReference>
<dbReference type="GO" id="GO:0007283">
    <property type="term" value="P:spermatogenesis"/>
    <property type="evidence" value="ECO:0007669"/>
    <property type="project" value="InterPro"/>
</dbReference>
<keyword evidence="6" id="KW-1185">Reference proteome</keyword>
<dbReference type="KEGG" id="lcm:102363319"/>
<dbReference type="OrthoDB" id="5963614at2759"/>
<dbReference type="AlphaFoldDB" id="M3XL59"/>
<evidence type="ECO:0000256" key="3">
    <source>
        <dbReference type="SAM" id="MobiDB-lite"/>
    </source>
</evidence>
<dbReference type="EMBL" id="AFYH01096938">
    <property type="status" value="NOT_ANNOTATED_CDS"/>
    <property type="molecule type" value="Genomic_DNA"/>
</dbReference>
<dbReference type="PANTHER" id="PTHR16435">
    <property type="entry name" value="SPERMATOGENESIS-ASSOCIATED PROTEIN 6 SPATA6"/>
    <property type="match status" value="1"/>
</dbReference>
<dbReference type="Pfam" id="PF14909">
    <property type="entry name" value="SPATA6"/>
    <property type="match status" value="1"/>
</dbReference>
<gene>
    <name evidence="5" type="primary">SPATA6L</name>
</gene>
<dbReference type="GO" id="GO:0032027">
    <property type="term" value="F:myosin light chain binding"/>
    <property type="evidence" value="ECO:0007669"/>
    <property type="project" value="InterPro"/>
</dbReference>
<dbReference type="EMBL" id="AFYH01096940">
    <property type="status" value="NOT_ANNOTATED_CDS"/>
    <property type="molecule type" value="Genomic_DNA"/>
</dbReference>
<dbReference type="EMBL" id="AFYH01096942">
    <property type="status" value="NOT_ANNOTATED_CDS"/>
    <property type="molecule type" value="Genomic_DNA"/>
</dbReference>
<dbReference type="eggNOG" id="ENOG502RYM7">
    <property type="taxonomic scope" value="Eukaryota"/>
</dbReference>
<dbReference type="EMBL" id="AFYH01096946">
    <property type="status" value="NOT_ANNOTATED_CDS"/>
    <property type="molecule type" value="Genomic_DNA"/>
</dbReference>
<organism evidence="5 6">
    <name type="scientific">Latimeria chalumnae</name>
    <name type="common">Coelacanth</name>
    <dbReference type="NCBI Taxonomy" id="7897"/>
    <lineage>
        <taxon>Eukaryota</taxon>
        <taxon>Metazoa</taxon>
        <taxon>Chordata</taxon>
        <taxon>Craniata</taxon>
        <taxon>Vertebrata</taxon>
        <taxon>Euteleostomi</taxon>
        <taxon>Coelacanthiformes</taxon>
        <taxon>Coelacanthidae</taxon>
        <taxon>Latimeria</taxon>
    </lineage>
</organism>
<feature type="region of interest" description="Disordered" evidence="3">
    <location>
        <begin position="155"/>
        <end position="211"/>
    </location>
</feature>
<feature type="compositionally biased region" description="Low complexity" evidence="3">
    <location>
        <begin position="200"/>
        <end position="211"/>
    </location>
</feature>
<dbReference type="OMA" id="ADFHWET"/>